<dbReference type="OrthoDB" id="3033647at2759"/>
<protein>
    <recommendedName>
        <fullName evidence="3">F-box domain-containing protein</fullName>
    </recommendedName>
</protein>
<reference evidence="1" key="1">
    <citation type="submission" date="2020-11" db="EMBL/GenBank/DDBJ databases">
        <authorList>
            <consortium name="DOE Joint Genome Institute"/>
            <person name="Ahrendt S."/>
            <person name="Riley R."/>
            <person name="Andreopoulos W."/>
            <person name="Labutti K."/>
            <person name="Pangilinan J."/>
            <person name="Ruiz-Duenas F.J."/>
            <person name="Barrasa J.M."/>
            <person name="Sanchez-Garcia M."/>
            <person name="Camarero S."/>
            <person name="Miyauchi S."/>
            <person name="Serrano A."/>
            <person name="Linde D."/>
            <person name="Babiker R."/>
            <person name="Drula E."/>
            <person name="Ayuso-Fernandez I."/>
            <person name="Pacheco R."/>
            <person name="Padilla G."/>
            <person name="Ferreira P."/>
            <person name="Barriuso J."/>
            <person name="Kellner H."/>
            <person name="Castanera R."/>
            <person name="Alfaro M."/>
            <person name="Ramirez L."/>
            <person name="Pisabarro A.G."/>
            <person name="Kuo A."/>
            <person name="Tritt A."/>
            <person name="Lipzen A."/>
            <person name="He G."/>
            <person name="Yan M."/>
            <person name="Ng V."/>
            <person name="Cullen D."/>
            <person name="Martin F."/>
            <person name="Rosso M.-N."/>
            <person name="Henrissat B."/>
            <person name="Hibbett D."/>
            <person name="Martinez A.T."/>
            <person name="Grigoriev I.V."/>
        </authorList>
    </citation>
    <scope>NUCLEOTIDE SEQUENCE</scope>
    <source>
        <strain evidence="1">ATCC 90797</strain>
    </source>
</reference>
<keyword evidence="2" id="KW-1185">Reference proteome</keyword>
<proteinExistence type="predicted"/>
<dbReference type="AlphaFoldDB" id="A0A9P5ZL17"/>
<comment type="caution">
    <text evidence="1">The sequence shown here is derived from an EMBL/GenBank/DDBJ whole genome shotgun (WGS) entry which is preliminary data.</text>
</comment>
<accession>A0A9P5ZL17</accession>
<organism evidence="1 2">
    <name type="scientific">Pleurotus eryngii</name>
    <name type="common">Boletus of the steppes</name>
    <dbReference type="NCBI Taxonomy" id="5323"/>
    <lineage>
        <taxon>Eukaryota</taxon>
        <taxon>Fungi</taxon>
        <taxon>Dikarya</taxon>
        <taxon>Basidiomycota</taxon>
        <taxon>Agaricomycotina</taxon>
        <taxon>Agaricomycetes</taxon>
        <taxon>Agaricomycetidae</taxon>
        <taxon>Agaricales</taxon>
        <taxon>Pleurotineae</taxon>
        <taxon>Pleurotaceae</taxon>
        <taxon>Pleurotus</taxon>
    </lineage>
</organism>
<dbReference type="EMBL" id="MU154646">
    <property type="protein sequence ID" value="KAF9490242.1"/>
    <property type="molecule type" value="Genomic_DNA"/>
</dbReference>
<evidence type="ECO:0000313" key="1">
    <source>
        <dbReference type="EMBL" id="KAF9490242.1"/>
    </source>
</evidence>
<evidence type="ECO:0000313" key="2">
    <source>
        <dbReference type="Proteomes" id="UP000807025"/>
    </source>
</evidence>
<evidence type="ECO:0008006" key="3">
    <source>
        <dbReference type="Google" id="ProtNLM"/>
    </source>
</evidence>
<dbReference type="InterPro" id="IPR032675">
    <property type="entry name" value="LRR_dom_sf"/>
</dbReference>
<dbReference type="Gene3D" id="3.80.10.10">
    <property type="entry name" value="Ribonuclease Inhibitor"/>
    <property type="match status" value="1"/>
</dbReference>
<sequence length="416" mass="47046">MADRDASRSEKWINVAGVCRRWREVALVSPRLWCTIDIRQPTRALTPLARSKSAPLQIRGSTSETELMSTKADEELAKAVMEKIGCIQSLDLKGWQGENILRFLHLNAPTPAPSMLEHLQLVIKGRVVPPVSLPSDISQQVMPSLHHLELKNINICSDFLPLPHLRCLKFTSIQSAAIRSSTLLSLLQYSPELETIEVEGVDEENLSDCPRTQVQLRNLFNLSITSQKIAASAILGHLDFPPSADVTFLSERERTWNPDLSNLVEICVNHFAAHSAHSIDEVQVHGGERFQLSALRLETVSTLELDRLVEMPQTQWTKLFSAFKQVEDLRFAGFRVIRPSRALIKVLGNSALLPRLKAHLRKLLKERKHLEILVKVSFEFCSITAAAIGRLREFLEIDWDNSDIYMSYTYETEEKG</sequence>
<dbReference type="Proteomes" id="UP000807025">
    <property type="component" value="Unassembled WGS sequence"/>
</dbReference>
<gene>
    <name evidence="1" type="ORF">BDN71DRAFT_1511422</name>
</gene>
<name>A0A9P5ZL17_PLEER</name>